<evidence type="ECO:0000256" key="4">
    <source>
        <dbReference type="ARBA" id="ARBA00023136"/>
    </source>
</evidence>
<proteinExistence type="predicted"/>
<dbReference type="GO" id="GO:0016787">
    <property type="term" value="F:hydrolase activity"/>
    <property type="evidence" value="ECO:0007669"/>
    <property type="project" value="InterPro"/>
</dbReference>
<evidence type="ECO:0000256" key="6">
    <source>
        <dbReference type="SAM" id="Phobius"/>
    </source>
</evidence>
<keyword evidence="9" id="KW-1185">Reference proteome</keyword>
<comment type="caution">
    <text evidence="8">The sequence shown here is derived from an EMBL/GenBank/DDBJ whole genome shotgun (WGS) entry which is preliminary data.</text>
</comment>
<evidence type="ECO:0000256" key="2">
    <source>
        <dbReference type="ARBA" id="ARBA00022692"/>
    </source>
</evidence>
<keyword evidence="2 6" id="KW-0812">Transmembrane</keyword>
<dbReference type="InterPro" id="IPR029052">
    <property type="entry name" value="Metallo-depent_PP-like"/>
</dbReference>
<feature type="region of interest" description="Disordered" evidence="5">
    <location>
        <begin position="479"/>
        <end position="519"/>
    </location>
</feature>
<reference evidence="8" key="1">
    <citation type="submission" date="2013-11" db="EMBL/GenBank/DDBJ databases">
        <title>Genome sequence of the fusiform rust pathogen reveals effectors for host alternation and coevolution with pine.</title>
        <authorList>
            <consortium name="DOE Joint Genome Institute"/>
            <person name="Smith K."/>
            <person name="Pendleton A."/>
            <person name="Kubisiak T."/>
            <person name="Anderson C."/>
            <person name="Salamov A."/>
            <person name="Aerts A."/>
            <person name="Riley R."/>
            <person name="Clum A."/>
            <person name="Lindquist E."/>
            <person name="Ence D."/>
            <person name="Campbell M."/>
            <person name="Kronenberg Z."/>
            <person name="Feau N."/>
            <person name="Dhillon B."/>
            <person name="Hamelin R."/>
            <person name="Burleigh J."/>
            <person name="Smith J."/>
            <person name="Yandell M."/>
            <person name="Nelson C."/>
            <person name="Grigoriev I."/>
            <person name="Davis J."/>
        </authorList>
    </citation>
    <scope>NUCLEOTIDE SEQUENCE</scope>
    <source>
        <strain evidence="8">G11</strain>
    </source>
</reference>
<dbReference type="EMBL" id="MU167364">
    <property type="protein sequence ID" value="KAG0141984.1"/>
    <property type="molecule type" value="Genomic_DNA"/>
</dbReference>
<evidence type="ECO:0000313" key="8">
    <source>
        <dbReference type="EMBL" id="KAG0141984.1"/>
    </source>
</evidence>
<evidence type="ECO:0000256" key="1">
    <source>
        <dbReference type="ARBA" id="ARBA00004141"/>
    </source>
</evidence>
<evidence type="ECO:0000256" key="5">
    <source>
        <dbReference type="SAM" id="MobiDB-lite"/>
    </source>
</evidence>
<feature type="transmembrane region" description="Helical" evidence="6">
    <location>
        <begin position="12"/>
        <end position="31"/>
    </location>
</feature>
<accession>A0A9P6T7Y8</accession>
<dbReference type="OrthoDB" id="5977743at2759"/>
<dbReference type="GO" id="GO:0006506">
    <property type="term" value="P:GPI anchor biosynthetic process"/>
    <property type="evidence" value="ECO:0007669"/>
    <property type="project" value="InterPro"/>
</dbReference>
<keyword evidence="4 6" id="KW-0472">Membrane</keyword>
<protein>
    <recommendedName>
        <fullName evidence="7">Calcineurin-like phosphoesterase domain-containing protein</fullName>
    </recommendedName>
</protein>
<keyword evidence="3 6" id="KW-1133">Transmembrane helix</keyword>
<dbReference type="AlphaFoldDB" id="A0A9P6T7Y8"/>
<name>A0A9P6T7Y8_9BASI</name>
<dbReference type="Proteomes" id="UP000886653">
    <property type="component" value="Unassembled WGS sequence"/>
</dbReference>
<feature type="region of interest" description="Disordered" evidence="5">
    <location>
        <begin position="426"/>
        <end position="459"/>
    </location>
</feature>
<dbReference type="Pfam" id="PF00149">
    <property type="entry name" value="Metallophos"/>
    <property type="match status" value="1"/>
</dbReference>
<gene>
    <name evidence="8" type="ORF">CROQUDRAFT_673825</name>
</gene>
<dbReference type="GO" id="GO:0005783">
    <property type="term" value="C:endoplasmic reticulum"/>
    <property type="evidence" value="ECO:0007669"/>
    <property type="project" value="TreeGrafter"/>
</dbReference>
<comment type="subcellular location">
    <subcellularLocation>
        <location evidence="1">Membrane</location>
        <topology evidence="1">Multi-pass membrane protein</topology>
    </subcellularLocation>
</comment>
<feature type="transmembrane region" description="Helical" evidence="6">
    <location>
        <begin position="374"/>
        <end position="392"/>
    </location>
</feature>
<feature type="domain" description="Calcineurin-like phosphoesterase" evidence="7">
    <location>
        <begin position="61"/>
        <end position="299"/>
    </location>
</feature>
<dbReference type="SUPFAM" id="SSF56300">
    <property type="entry name" value="Metallo-dependent phosphatases"/>
    <property type="match status" value="1"/>
</dbReference>
<dbReference type="GO" id="GO:0016020">
    <property type="term" value="C:membrane"/>
    <property type="evidence" value="ECO:0007669"/>
    <property type="project" value="UniProtKB-SubCell"/>
</dbReference>
<dbReference type="InterPro" id="IPR033308">
    <property type="entry name" value="PGAP5/Cdc1/Ted1"/>
</dbReference>
<evidence type="ECO:0000259" key="7">
    <source>
        <dbReference type="Pfam" id="PF00149"/>
    </source>
</evidence>
<dbReference type="PANTHER" id="PTHR13315:SF4">
    <property type="entry name" value="METALLOPHOSPHOESTERASE, ISOFORM E"/>
    <property type="match status" value="1"/>
</dbReference>
<evidence type="ECO:0000256" key="3">
    <source>
        <dbReference type="ARBA" id="ARBA00022989"/>
    </source>
</evidence>
<dbReference type="Gene3D" id="3.60.21.10">
    <property type="match status" value="1"/>
</dbReference>
<dbReference type="InterPro" id="IPR004843">
    <property type="entry name" value="Calcineurin-like_PHP"/>
</dbReference>
<sequence length="569" mass="66109">MINHKTNKTRKTIILILKIIWTIALIYGEWYEFYNSVNKCEWPSIPPLESDLDENRVRFNVLIIADPQLPSIKYSYPKRSLLLRYISLQVIYQFIRKSWRFVIHNTKPDAIVFLGDLLDGGVATTNEKEYEGLVNRFRSTFPIPNTINQTNRVIYLAGNHDLGLKPSINLIDSNLAKQRFIKNWSNNDKLSGLIEWGNHTIIWIDSIGLIEQEKEEEKVVESFIKDLNGPEMLLPKVLFSHIPLWRPEETNCGIERESKRVIKQGKGINYQNEIPEKVTKLVLEKIEPTIIFSGDDHDYCDIIHTLPSKSYANPTLSIHEISVKSFSMGMGILNPGYQLLTLSNPTRYSKLPEEQTTFESSCLLPNQIKIYTKLYLPLFIISLIIIILPSFIEKKSVKKLRQKQARTNGLPIHRKNLSRNKFNFKNKNVLTDSSSENENKSDEETLTNKLISQHSRRSDSMSINLEQLDELNSPTLSYHSPIDSGHEDDSHPSYTRRLTSKRPALPSKHSNNHNRSNGLLSSIFGRRRVNKWTNKSSRSFTSYRILKELWSLSSLIFLIYGIIWFWFWW</sequence>
<organism evidence="8 9">
    <name type="scientific">Cronartium quercuum f. sp. fusiforme G11</name>
    <dbReference type="NCBI Taxonomy" id="708437"/>
    <lineage>
        <taxon>Eukaryota</taxon>
        <taxon>Fungi</taxon>
        <taxon>Dikarya</taxon>
        <taxon>Basidiomycota</taxon>
        <taxon>Pucciniomycotina</taxon>
        <taxon>Pucciniomycetes</taxon>
        <taxon>Pucciniales</taxon>
        <taxon>Coleosporiaceae</taxon>
        <taxon>Cronartium</taxon>
    </lineage>
</organism>
<evidence type="ECO:0000313" key="9">
    <source>
        <dbReference type="Proteomes" id="UP000886653"/>
    </source>
</evidence>
<feature type="transmembrane region" description="Helical" evidence="6">
    <location>
        <begin position="549"/>
        <end position="568"/>
    </location>
</feature>
<dbReference type="PANTHER" id="PTHR13315">
    <property type="entry name" value="METALLO PHOSPHOESTERASE RELATED"/>
    <property type="match status" value="1"/>
</dbReference>